<evidence type="ECO:0000313" key="1">
    <source>
        <dbReference type="EMBL" id="MFC2992600.1"/>
    </source>
</evidence>
<keyword evidence="1" id="KW-0378">Hydrolase</keyword>
<dbReference type="RefSeq" id="WP_379759179.1">
    <property type="nucleotide sequence ID" value="NZ_JBHRSQ010000014.1"/>
</dbReference>
<evidence type="ECO:0000313" key="2">
    <source>
        <dbReference type="Proteomes" id="UP001595386"/>
    </source>
</evidence>
<keyword evidence="2" id="KW-1185">Reference proteome</keyword>
<dbReference type="SFLD" id="SFLDS00003">
    <property type="entry name" value="Haloacid_Dehalogenase"/>
    <property type="match status" value="1"/>
</dbReference>
<dbReference type="SUPFAM" id="SSF56784">
    <property type="entry name" value="HAD-like"/>
    <property type="match status" value="1"/>
</dbReference>
<dbReference type="InterPro" id="IPR006439">
    <property type="entry name" value="HAD-SF_hydro_IA"/>
</dbReference>
<comment type="caution">
    <text evidence="1">The sequence shown here is derived from an EMBL/GenBank/DDBJ whole genome shotgun (WGS) entry which is preliminary data.</text>
</comment>
<dbReference type="InterPro" id="IPR036412">
    <property type="entry name" value="HAD-like_sf"/>
</dbReference>
<dbReference type="Gene3D" id="3.40.50.1000">
    <property type="entry name" value="HAD superfamily/HAD-like"/>
    <property type="match status" value="1"/>
</dbReference>
<dbReference type="GO" id="GO:0008253">
    <property type="term" value="F:5'-nucleotidase activity"/>
    <property type="evidence" value="ECO:0007669"/>
    <property type="project" value="UniProtKB-EC"/>
</dbReference>
<dbReference type="NCBIfam" id="NF011564">
    <property type="entry name" value="PRK14988.1"/>
    <property type="match status" value="1"/>
</dbReference>
<dbReference type="SFLD" id="SFLDG01129">
    <property type="entry name" value="C1.5:_HAD__Beta-PGM__Phosphata"/>
    <property type="match status" value="1"/>
</dbReference>
<dbReference type="InterPro" id="IPR023214">
    <property type="entry name" value="HAD_sf"/>
</dbReference>
<dbReference type="Proteomes" id="UP001595386">
    <property type="component" value="Unassembled WGS sequence"/>
</dbReference>
<proteinExistence type="predicted"/>
<name>A0ABV7B8J9_9GAMM</name>
<dbReference type="EMBL" id="JBHRSQ010000014">
    <property type="protein sequence ID" value="MFC2992600.1"/>
    <property type="molecule type" value="Genomic_DNA"/>
</dbReference>
<dbReference type="EC" id="3.1.3.5" evidence="1"/>
<gene>
    <name evidence="1" type="primary">yrfG</name>
    <name evidence="1" type="ORF">ACFODV_11200</name>
</gene>
<dbReference type="PANTHER" id="PTHR43611:SF3">
    <property type="entry name" value="FLAVIN MONONUCLEOTIDE HYDROLASE 1, CHLOROPLATIC"/>
    <property type="match status" value="1"/>
</dbReference>
<protein>
    <submittedName>
        <fullName evidence="1">GMP/IMP nucleotidase</fullName>
        <ecNumber evidence="1">3.1.3.5</ecNumber>
    </submittedName>
</protein>
<dbReference type="Pfam" id="PF00702">
    <property type="entry name" value="Hydrolase"/>
    <property type="match status" value="1"/>
</dbReference>
<dbReference type="CDD" id="cd01427">
    <property type="entry name" value="HAD_like"/>
    <property type="match status" value="1"/>
</dbReference>
<accession>A0ABV7B8J9</accession>
<sequence length="236" mass="27096">MIDWRAIDTVLLDMDGTLLDLHFDSHFWLEHLPRRYMELHQLDEATQEVVRSKVLREQGTLNWYSLAYWSRELDLDIVALKREIQHLIGLRGDALDFLKWLKRAHPRVVLATNADRASLELKLPLTGLEEYLDAIVSSADLGVPKEDQAFWLALQEVEPFDPARTLFIDDNPRVLESAREFGIRHLLGIKQPDSMRPEKELEEFIALDRFASIFPGNLPPGQRTVAGRAPEEGAHG</sequence>
<dbReference type="NCBIfam" id="TIGR01509">
    <property type="entry name" value="HAD-SF-IA-v3"/>
    <property type="match status" value="1"/>
</dbReference>
<reference evidence="2" key="1">
    <citation type="journal article" date="2019" name="Int. J. Syst. Evol. Microbiol.">
        <title>The Global Catalogue of Microorganisms (GCM) 10K type strain sequencing project: providing services to taxonomists for standard genome sequencing and annotation.</title>
        <authorList>
            <consortium name="The Broad Institute Genomics Platform"/>
            <consortium name="The Broad Institute Genome Sequencing Center for Infectious Disease"/>
            <person name="Wu L."/>
            <person name="Ma J."/>
        </authorList>
    </citation>
    <scope>NUCLEOTIDE SEQUENCE [LARGE SCALE GENOMIC DNA]</scope>
    <source>
        <strain evidence="2">KCTC 52660</strain>
    </source>
</reference>
<dbReference type="PANTHER" id="PTHR43611">
    <property type="entry name" value="ALPHA-D-GLUCOSE 1-PHOSPHATE PHOSPHATASE"/>
    <property type="match status" value="1"/>
</dbReference>
<organism evidence="1 2">
    <name type="scientific">Halomonas tibetensis</name>
    <dbReference type="NCBI Taxonomy" id="2259590"/>
    <lineage>
        <taxon>Bacteria</taxon>
        <taxon>Pseudomonadati</taxon>
        <taxon>Pseudomonadota</taxon>
        <taxon>Gammaproteobacteria</taxon>
        <taxon>Oceanospirillales</taxon>
        <taxon>Halomonadaceae</taxon>
        <taxon>Halomonas</taxon>
    </lineage>
</organism>